<name>A0ABQ4Y2V6_9ASTR</name>
<keyword evidence="1" id="KW-1133">Transmembrane helix</keyword>
<protein>
    <submittedName>
        <fullName evidence="2">Uncharacterized protein</fullName>
    </submittedName>
</protein>
<dbReference type="EMBL" id="BQNB010010039">
    <property type="protein sequence ID" value="GJS71884.1"/>
    <property type="molecule type" value="Genomic_DNA"/>
</dbReference>
<proteinExistence type="predicted"/>
<feature type="transmembrane region" description="Helical" evidence="1">
    <location>
        <begin position="94"/>
        <end position="113"/>
    </location>
</feature>
<comment type="caution">
    <text evidence="2">The sequence shown here is derived from an EMBL/GenBank/DDBJ whole genome shotgun (WGS) entry which is preliminary data.</text>
</comment>
<evidence type="ECO:0000256" key="1">
    <source>
        <dbReference type="SAM" id="Phobius"/>
    </source>
</evidence>
<evidence type="ECO:0000313" key="2">
    <source>
        <dbReference type="EMBL" id="GJS71884.1"/>
    </source>
</evidence>
<sequence length="129" mass="13550">MNTAGGIFSIEARDVDMKLLSAPESNNTLAKCWFRRNIPEVSGIPIVLSRSGSIRFDSFLPLVLLWLVIVVVVVGVGVMVVVVVAVIVVVKVVLVGPVFLLGLLVPAIVAAHASRAAVTLSATSFLMAA</sequence>
<organism evidence="2 3">
    <name type="scientific">Tanacetum coccineum</name>
    <dbReference type="NCBI Taxonomy" id="301880"/>
    <lineage>
        <taxon>Eukaryota</taxon>
        <taxon>Viridiplantae</taxon>
        <taxon>Streptophyta</taxon>
        <taxon>Embryophyta</taxon>
        <taxon>Tracheophyta</taxon>
        <taxon>Spermatophyta</taxon>
        <taxon>Magnoliopsida</taxon>
        <taxon>eudicotyledons</taxon>
        <taxon>Gunneridae</taxon>
        <taxon>Pentapetalae</taxon>
        <taxon>asterids</taxon>
        <taxon>campanulids</taxon>
        <taxon>Asterales</taxon>
        <taxon>Asteraceae</taxon>
        <taxon>Asteroideae</taxon>
        <taxon>Anthemideae</taxon>
        <taxon>Anthemidinae</taxon>
        <taxon>Tanacetum</taxon>
    </lineage>
</organism>
<feature type="transmembrane region" description="Helical" evidence="1">
    <location>
        <begin position="59"/>
        <end position="88"/>
    </location>
</feature>
<accession>A0ABQ4Y2V6</accession>
<keyword evidence="3" id="KW-1185">Reference proteome</keyword>
<reference evidence="2" key="2">
    <citation type="submission" date="2022-01" db="EMBL/GenBank/DDBJ databases">
        <authorList>
            <person name="Yamashiro T."/>
            <person name="Shiraishi A."/>
            <person name="Satake H."/>
            <person name="Nakayama K."/>
        </authorList>
    </citation>
    <scope>NUCLEOTIDE SEQUENCE</scope>
</reference>
<dbReference type="Proteomes" id="UP001151760">
    <property type="component" value="Unassembled WGS sequence"/>
</dbReference>
<keyword evidence="1" id="KW-0472">Membrane</keyword>
<keyword evidence="1" id="KW-0812">Transmembrane</keyword>
<evidence type="ECO:0000313" key="3">
    <source>
        <dbReference type="Proteomes" id="UP001151760"/>
    </source>
</evidence>
<gene>
    <name evidence="2" type="ORF">Tco_0704725</name>
</gene>
<reference evidence="2" key="1">
    <citation type="journal article" date="2022" name="Int. J. Mol. Sci.">
        <title>Draft Genome of Tanacetum Coccineum: Genomic Comparison of Closely Related Tanacetum-Family Plants.</title>
        <authorList>
            <person name="Yamashiro T."/>
            <person name="Shiraishi A."/>
            <person name="Nakayama K."/>
            <person name="Satake H."/>
        </authorList>
    </citation>
    <scope>NUCLEOTIDE SEQUENCE</scope>
</reference>